<dbReference type="Proteomes" id="UP000031561">
    <property type="component" value="Unassembled WGS sequence"/>
</dbReference>
<evidence type="ECO:0000313" key="2">
    <source>
        <dbReference type="EMBL" id="MCM1981727.1"/>
    </source>
</evidence>
<dbReference type="AlphaFoldDB" id="A0ABD4SZI6"/>
<evidence type="ECO:0000256" key="1">
    <source>
        <dbReference type="SAM" id="Coils"/>
    </source>
</evidence>
<proteinExistence type="predicted"/>
<evidence type="ECO:0000313" key="3">
    <source>
        <dbReference type="Proteomes" id="UP000031561"/>
    </source>
</evidence>
<feature type="coiled-coil region" evidence="1">
    <location>
        <begin position="73"/>
        <end position="103"/>
    </location>
</feature>
<name>A0ABD4SZI6_9CYAN</name>
<comment type="caution">
    <text evidence="2">The sequence shown here is derived from an EMBL/GenBank/DDBJ whole genome shotgun (WGS) entry which is preliminary data.</text>
</comment>
<sequence>MARSRTLVLQTWTEANNALNLHFEGNKSELARKLKISRTTVTNFFNGQPVSDGYFRKICLQLRINWETASRCHENQRDQSKVLEQTKQDLEDLIQRLREGIHADIVWRCGTMQVLDMTQPVGLGDIYTDVNILEKPTALNRREIPELLENYKIEDAKAFNRIGFGKIKGAPRKIALVTSRWDPREQISRWKSLG</sequence>
<keyword evidence="1" id="KW-0175">Coiled coil</keyword>
<keyword evidence="3" id="KW-1185">Reference proteome</keyword>
<accession>A0ABD4SZI6</accession>
<gene>
    <name evidence="2" type="ORF">QQ91_0002625</name>
</gene>
<dbReference type="EMBL" id="JTHE03000017">
    <property type="protein sequence ID" value="MCM1981727.1"/>
    <property type="molecule type" value="Genomic_DNA"/>
</dbReference>
<evidence type="ECO:0008006" key="4">
    <source>
        <dbReference type="Google" id="ProtNLM"/>
    </source>
</evidence>
<reference evidence="2 3" key="1">
    <citation type="journal article" date="2015" name="Genome Announc.">
        <title>Draft Genome Sequence of Filamentous Marine Cyanobacterium Lyngbya confervoides Strain BDU141951.</title>
        <authorList>
            <person name="Chandrababunaidu M.M."/>
            <person name="Sen D."/>
            <person name="Tripathy S."/>
        </authorList>
    </citation>
    <scope>NUCLEOTIDE SEQUENCE [LARGE SCALE GENOMIC DNA]</scope>
    <source>
        <strain evidence="2 3">BDU141951</strain>
    </source>
</reference>
<protein>
    <recommendedName>
        <fullName evidence="4">HTH cro/C1-type domain-containing protein</fullName>
    </recommendedName>
</protein>
<feature type="non-terminal residue" evidence="2">
    <location>
        <position position="194"/>
    </location>
</feature>
<organism evidence="2 3">
    <name type="scientific">Lyngbya confervoides BDU141951</name>
    <dbReference type="NCBI Taxonomy" id="1574623"/>
    <lineage>
        <taxon>Bacteria</taxon>
        <taxon>Bacillati</taxon>
        <taxon>Cyanobacteriota</taxon>
        <taxon>Cyanophyceae</taxon>
        <taxon>Oscillatoriophycideae</taxon>
        <taxon>Oscillatoriales</taxon>
        <taxon>Microcoleaceae</taxon>
        <taxon>Lyngbya</taxon>
    </lineage>
</organism>